<protein>
    <submittedName>
        <fullName evidence="1">Uncharacterized protein</fullName>
    </submittedName>
</protein>
<comment type="caution">
    <text evidence="1">The sequence shown here is derived from an EMBL/GenBank/DDBJ whole genome shotgun (WGS) entry which is preliminary data.</text>
</comment>
<dbReference type="EMBL" id="JAPWDV010000004">
    <property type="protein sequence ID" value="KAJ6215400.1"/>
    <property type="molecule type" value="Genomic_DNA"/>
</dbReference>
<evidence type="ECO:0000313" key="2">
    <source>
        <dbReference type="Proteomes" id="UP001142055"/>
    </source>
</evidence>
<dbReference type="Proteomes" id="UP001142055">
    <property type="component" value="Chromosome 4"/>
</dbReference>
<reference evidence="1" key="1">
    <citation type="submission" date="2022-12" db="EMBL/GenBank/DDBJ databases">
        <title>Genome assemblies of Blomia tropicalis.</title>
        <authorList>
            <person name="Cui Y."/>
        </authorList>
    </citation>
    <scope>NUCLEOTIDE SEQUENCE</scope>
    <source>
        <tissue evidence="1">Adult mites</tissue>
    </source>
</reference>
<dbReference type="AlphaFoldDB" id="A0A9Q0LXG4"/>
<keyword evidence="2" id="KW-1185">Reference proteome</keyword>
<sequence length="87" mass="10536">MLWGNETNLHQQLNLNETKKCKIDDDDDEDEDEYDRLFEKFNGLAPPFDEHQSDESEQQKTGFTVRMMMIKYRPFHELKIERRQIGQ</sequence>
<organism evidence="1 2">
    <name type="scientific">Blomia tropicalis</name>
    <name type="common">Mite</name>
    <dbReference type="NCBI Taxonomy" id="40697"/>
    <lineage>
        <taxon>Eukaryota</taxon>
        <taxon>Metazoa</taxon>
        <taxon>Ecdysozoa</taxon>
        <taxon>Arthropoda</taxon>
        <taxon>Chelicerata</taxon>
        <taxon>Arachnida</taxon>
        <taxon>Acari</taxon>
        <taxon>Acariformes</taxon>
        <taxon>Sarcoptiformes</taxon>
        <taxon>Astigmata</taxon>
        <taxon>Glycyphagoidea</taxon>
        <taxon>Echimyopodidae</taxon>
        <taxon>Blomia</taxon>
    </lineage>
</organism>
<name>A0A9Q0LXG4_BLOTA</name>
<accession>A0A9Q0LXG4</accession>
<evidence type="ECO:0000313" key="1">
    <source>
        <dbReference type="EMBL" id="KAJ6215400.1"/>
    </source>
</evidence>
<gene>
    <name evidence="1" type="ORF">RDWZM_009900</name>
</gene>
<proteinExistence type="predicted"/>